<dbReference type="SMART" id="SM00073">
    <property type="entry name" value="HPT"/>
    <property type="match status" value="1"/>
</dbReference>
<dbReference type="Gene3D" id="1.10.287.130">
    <property type="match status" value="1"/>
</dbReference>
<dbReference type="NCBIfam" id="TIGR00229">
    <property type="entry name" value="sensory_box"/>
    <property type="match status" value="2"/>
</dbReference>
<evidence type="ECO:0000256" key="3">
    <source>
        <dbReference type="ARBA" id="ARBA00022553"/>
    </source>
</evidence>
<dbReference type="CDD" id="cd17546">
    <property type="entry name" value="REC_hyHK_CKI1_RcsC-like"/>
    <property type="match status" value="2"/>
</dbReference>
<dbReference type="InterPro" id="IPR013655">
    <property type="entry name" value="PAS_fold_3"/>
</dbReference>
<comment type="catalytic activity">
    <reaction evidence="1">
        <text>ATP + protein L-histidine = ADP + protein N-phospho-L-histidine.</text>
        <dbReference type="EC" id="2.7.13.3"/>
    </reaction>
</comment>
<dbReference type="InterPro" id="IPR003594">
    <property type="entry name" value="HATPase_dom"/>
</dbReference>
<dbReference type="PANTHER" id="PTHR45339:SF3">
    <property type="entry name" value="HISTIDINE KINASE"/>
    <property type="match status" value="1"/>
</dbReference>
<dbReference type="CDD" id="cd00088">
    <property type="entry name" value="HPT"/>
    <property type="match status" value="1"/>
</dbReference>
<dbReference type="Pfam" id="PF00072">
    <property type="entry name" value="Response_reg"/>
    <property type="match status" value="2"/>
</dbReference>
<dbReference type="SUPFAM" id="SSF55874">
    <property type="entry name" value="ATPase domain of HSP90 chaperone/DNA topoisomerase II/histidine kinase"/>
    <property type="match status" value="1"/>
</dbReference>
<dbReference type="InterPro" id="IPR013656">
    <property type="entry name" value="PAS_4"/>
</dbReference>
<evidence type="ECO:0000256" key="9">
    <source>
        <dbReference type="ARBA" id="ARBA00023012"/>
    </source>
</evidence>
<evidence type="ECO:0000256" key="12">
    <source>
        <dbReference type="ARBA" id="ARBA00064003"/>
    </source>
</evidence>
<evidence type="ECO:0000256" key="13">
    <source>
        <dbReference type="ARBA" id="ARBA00068150"/>
    </source>
</evidence>
<sequence>MRTPWKALTLMLALVALSAAGFVWGPAGAGLALAVLASSGIGYLASRRRGPRDGVPMRTAPAPASQFPPFPPSSSPSSAPSSLPTTVPQAPTGAAQAAAARRAPTHAHATTPVAQDTHEMRADHDRAPTTVPQLDASDNIEALQRAERQASLLALVRQVAEDARGATTLAQAMHLVGEALHAQLGSRSWIALRVEGWNGESALLRPWTDGGPDSGDIIDVSSIATTHRDDRPLGQCLVSLRAVLSDLTTALAPHGPTDAPSTAAPTPWRDAATRRVLALPIAIDGWPLALLEFDDPRHAHPDLAPVLDVAAIQLGFVAQREANLARMASHAEHLGRLALVASRISSGVAITDRHGTIEWINSAFVALTGWDEARVVGRRLTELLAQEVSDGEVVTELESQLARGVPFRLSYEAGRPGAGSTTRYWGEIDAIQMLDESGGRSQYVCLFNDITKRKSQEHVRDQEREFLEALLGNLPVSLFVLDPVNLNVVAINRYTEIEFKLQRDRVVGRSIEQALGKSVLSHAQPHMQEAVETGQTVEHDFTWVGDEGERFVNARHFALRHSNGRPRLLISLVRDITASRQARADLEESERRFRELVESMDDAVYVSTADRTNFIYLSPRTHDLLGMTGDDIVAKPGSVRALIVPEDAEALAQQEALEHAGQPTDTLLRMQVPGKGLRWVRHRTRTRRLPDGQARIYGLVSDVTDDHGQALELQRARDLAEAASQAKSQFMANMSHEIRTPMNGILGMTELLLGTPLNDKQRRFAQAVYRSGESLLEIINDILDFAKIEAGKLELANSDFVLRTLVEDTLELMAPRAHEKGLELSFREQPGLPSVIHGDPLRLRQILTNLVANAIKFTEHGEVVVDIRRALGGNVIANEADLHAPVELEFMVRDTGIGIPSDVIPRLFSAFVQANVGMARRYGGTGLGLAISKQLVELMGGRIEAHSAPGVGSEFVFRVPVRVGDTQIDMAMLEEPKMPSFNVLVVDDNDTNRTVIENMLNAWGMNVTQAANGREALAILMAHPSQDADFDLALVDMNMPELDGLGLAEALRSSGRYRNLKMVLLSSVSSPDDVKRAQDVGFQRFVPKPLRKAELRQAILGISAELGGDHPQEVPRINKAVLVVEDNPVNQEVCSQMLKRLGCEVRVASSALEGLRRLGEQRFDLVLMDIQMPGMDGVEALSWFRRGSNNRFTFLTPSDTPVIAVTANALEGDEQRFLSVGFDDYLSKPFRQSQLLKVLVEHTQAEGLPDDFVDTGAPAEVAAADVAVNAPPVPTVAPALPAPSSDVSEPDEPITVPMGLLDVPRPLNEAPMSPVGAPGAQAEPVATSAPASGLTVAPLPPPFLAPLPTAASVSAQAPAPAPPPTHAAAPIAPPMAPPMASPSAAPAATNFAFDAKVAVASALHPDDIFDAEALRRLRELDPRGDNRLFERVGKAFETSVGRLLPQLEDAFNVNDTAAIVHVAHTLKSSSASIGALKLSQLCAEIETMIRRQTGEDLSDRIRDIPAETERVLAGLRLLLESER</sequence>
<keyword evidence="5" id="KW-0732">Signal</keyword>
<keyword evidence="24" id="KW-1185">Reference proteome</keyword>
<dbReference type="InterPro" id="IPR011006">
    <property type="entry name" value="CheY-like_superfamily"/>
</dbReference>
<dbReference type="PROSITE" id="PS50109">
    <property type="entry name" value="HIS_KIN"/>
    <property type="match status" value="1"/>
</dbReference>
<dbReference type="CDD" id="cd00130">
    <property type="entry name" value="PAS"/>
    <property type="match status" value="2"/>
</dbReference>
<dbReference type="PROSITE" id="PS50894">
    <property type="entry name" value="HPT"/>
    <property type="match status" value="1"/>
</dbReference>
<feature type="region of interest" description="Disordered" evidence="17">
    <location>
        <begin position="45"/>
        <end position="132"/>
    </location>
</feature>
<dbReference type="InterPro" id="IPR004358">
    <property type="entry name" value="Sig_transdc_His_kin-like_C"/>
</dbReference>
<dbReference type="Gene3D" id="3.30.565.10">
    <property type="entry name" value="Histidine kinase-like ATPase, C-terminal domain"/>
    <property type="match status" value="1"/>
</dbReference>
<evidence type="ECO:0000259" key="20">
    <source>
        <dbReference type="PROSITE" id="PS50112"/>
    </source>
</evidence>
<dbReference type="Pfam" id="PF08447">
    <property type="entry name" value="PAS_3"/>
    <property type="match status" value="1"/>
</dbReference>
<dbReference type="InterPro" id="IPR036890">
    <property type="entry name" value="HATPase_C_sf"/>
</dbReference>
<dbReference type="InterPro" id="IPR008207">
    <property type="entry name" value="Sig_transdc_His_kin_Hpt_dom"/>
</dbReference>
<dbReference type="Pfam" id="PF02518">
    <property type="entry name" value="HATPase_c"/>
    <property type="match status" value="1"/>
</dbReference>
<evidence type="ECO:0000256" key="5">
    <source>
        <dbReference type="ARBA" id="ARBA00022729"/>
    </source>
</evidence>
<dbReference type="PROSITE" id="PS50110">
    <property type="entry name" value="RESPONSE_REGULATORY"/>
    <property type="match status" value="2"/>
</dbReference>
<dbReference type="SMART" id="SM00448">
    <property type="entry name" value="REC"/>
    <property type="match status" value="2"/>
</dbReference>
<evidence type="ECO:0000256" key="15">
    <source>
        <dbReference type="PROSITE-ProRule" id="PRU00110"/>
    </source>
</evidence>
<dbReference type="PANTHER" id="PTHR45339">
    <property type="entry name" value="HYBRID SIGNAL TRANSDUCTION HISTIDINE KINASE J"/>
    <property type="match status" value="1"/>
</dbReference>
<dbReference type="CDD" id="cd00082">
    <property type="entry name" value="HisKA"/>
    <property type="match status" value="1"/>
</dbReference>
<keyword evidence="10" id="KW-0843">Virulence</keyword>
<evidence type="ECO:0000259" key="19">
    <source>
        <dbReference type="PROSITE" id="PS50110"/>
    </source>
</evidence>
<dbReference type="SUPFAM" id="SSF52172">
    <property type="entry name" value="CheY-like"/>
    <property type="match status" value="2"/>
</dbReference>
<dbReference type="GO" id="GO:0000155">
    <property type="term" value="F:phosphorelay sensor kinase activity"/>
    <property type="evidence" value="ECO:0007669"/>
    <property type="project" value="InterPro"/>
</dbReference>
<dbReference type="InterPro" id="IPR036097">
    <property type="entry name" value="HisK_dim/P_sf"/>
</dbReference>
<dbReference type="SUPFAM" id="SSF55785">
    <property type="entry name" value="PYP-like sensor domain (PAS domain)"/>
    <property type="match status" value="3"/>
</dbReference>
<dbReference type="SUPFAM" id="SSF47384">
    <property type="entry name" value="Homodimeric domain of signal transducing histidine kinase"/>
    <property type="match status" value="1"/>
</dbReference>
<keyword evidence="7" id="KW-0418">Kinase</keyword>
<protein>
    <recommendedName>
        <fullName evidence="13">Sensory/regulatory protein RpfC</fullName>
        <ecNumber evidence="2">2.7.13.3</ecNumber>
    </recommendedName>
    <alternativeName>
        <fullName evidence="14">Virulence sensor protein BvgS</fullName>
    </alternativeName>
</protein>
<dbReference type="GO" id="GO:0005886">
    <property type="term" value="C:plasma membrane"/>
    <property type="evidence" value="ECO:0007669"/>
    <property type="project" value="UniProtKB-SubCell"/>
</dbReference>
<evidence type="ECO:0000256" key="1">
    <source>
        <dbReference type="ARBA" id="ARBA00000085"/>
    </source>
</evidence>
<evidence type="ECO:0000259" key="18">
    <source>
        <dbReference type="PROSITE" id="PS50109"/>
    </source>
</evidence>
<gene>
    <name evidence="23" type="ORF">EV672_104195</name>
</gene>
<evidence type="ECO:0000259" key="21">
    <source>
        <dbReference type="PROSITE" id="PS50113"/>
    </source>
</evidence>
<feature type="domain" description="Response regulatory" evidence="19">
    <location>
        <begin position="1120"/>
        <end position="1243"/>
    </location>
</feature>
<evidence type="ECO:0000256" key="2">
    <source>
        <dbReference type="ARBA" id="ARBA00012438"/>
    </source>
</evidence>
<dbReference type="InterPro" id="IPR005467">
    <property type="entry name" value="His_kinase_dom"/>
</dbReference>
<evidence type="ECO:0000256" key="11">
    <source>
        <dbReference type="ARBA" id="ARBA00058004"/>
    </source>
</evidence>
<dbReference type="Proteomes" id="UP000294593">
    <property type="component" value="Unassembled WGS sequence"/>
</dbReference>
<evidence type="ECO:0000256" key="6">
    <source>
        <dbReference type="ARBA" id="ARBA00022741"/>
    </source>
</evidence>
<dbReference type="PROSITE" id="PS50112">
    <property type="entry name" value="PAS"/>
    <property type="match status" value="2"/>
</dbReference>
<evidence type="ECO:0000256" key="17">
    <source>
        <dbReference type="SAM" id="MobiDB-lite"/>
    </source>
</evidence>
<feature type="compositionally biased region" description="Basic and acidic residues" evidence="17">
    <location>
        <begin position="116"/>
        <end position="127"/>
    </location>
</feature>
<feature type="domain" description="PAS" evidence="20">
    <location>
        <begin position="589"/>
        <end position="664"/>
    </location>
</feature>
<feature type="domain" description="Response regulatory" evidence="19">
    <location>
        <begin position="982"/>
        <end position="1103"/>
    </location>
</feature>
<dbReference type="InterPro" id="IPR036641">
    <property type="entry name" value="HPT_dom_sf"/>
</dbReference>
<evidence type="ECO:0000256" key="7">
    <source>
        <dbReference type="ARBA" id="ARBA00022777"/>
    </source>
</evidence>
<dbReference type="InterPro" id="IPR001789">
    <property type="entry name" value="Sig_transdc_resp-reg_receiver"/>
</dbReference>
<organism evidence="23 24">
    <name type="scientific">Aquabacterium commune</name>
    <dbReference type="NCBI Taxonomy" id="70586"/>
    <lineage>
        <taxon>Bacteria</taxon>
        <taxon>Pseudomonadati</taxon>
        <taxon>Pseudomonadota</taxon>
        <taxon>Betaproteobacteria</taxon>
        <taxon>Burkholderiales</taxon>
        <taxon>Aquabacterium</taxon>
    </lineage>
</organism>
<feature type="compositionally biased region" description="Low complexity" evidence="17">
    <location>
        <begin position="75"/>
        <end position="114"/>
    </location>
</feature>
<evidence type="ECO:0000313" key="23">
    <source>
        <dbReference type="EMBL" id="TDP83814.1"/>
    </source>
</evidence>
<dbReference type="FunFam" id="1.10.287.130:FF:000002">
    <property type="entry name" value="Two-component osmosensing histidine kinase"/>
    <property type="match status" value="1"/>
</dbReference>
<keyword evidence="4" id="KW-0808">Transferase</keyword>
<dbReference type="FunFam" id="3.30.565.10:FF:000010">
    <property type="entry name" value="Sensor histidine kinase RcsC"/>
    <property type="match status" value="1"/>
</dbReference>
<accession>A0A4R6RCL4</accession>
<dbReference type="PROSITE" id="PS50113">
    <property type="entry name" value="PAC"/>
    <property type="match status" value="1"/>
</dbReference>
<dbReference type="Pfam" id="PF08448">
    <property type="entry name" value="PAS_4"/>
    <property type="match status" value="2"/>
</dbReference>
<evidence type="ECO:0000256" key="8">
    <source>
        <dbReference type="ARBA" id="ARBA00022840"/>
    </source>
</evidence>
<feature type="domain" description="PAS" evidence="20">
    <location>
        <begin position="333"/>
        <end position="387"/>
    </location>
</feature>
<feature type="region of interest" description="Disordered" evidence="17">
    <location>
        <begin position="1305"/>
        <end position="1326"/>
    </location>
</feature>
<evidence type="ECO:0000256" key="16">
    <source>
        <dbReference type="PROSITE-ProRule" id="PRU00169"/>
    </source>
</evidence>
<dbReference type="RefSeq" id="WP_133608586.1">
    <property type="nucleotide sequence ID" value="NZ_SNXW01000004.1"/>
</dbReference>
<dbReference type="PRINTS" id="PR00344">
    <property type="entry name" value="BCTRLSENSOR"/>
</dbReference>
<dbReference type="InterPro" id="IPR000014">
    <property type="entry name" value="PAS"/>
</dbReference>
<feature type="modified residue" description="Phosphohistidine" evidence="15">
    <location>
        <position position="1464"/>
    </location>
</feature>
<comment type="caution">
    <text evidence="23">The sequence shown here is derived from an EMBL/GenBank/DDBJ whole genome shotgun (WGS) entry which is preliminary data.</text>
</comment>
<evidence type="ECO:0000256" key="10">
    <source>
        <dbReference type="ARBA" id="ARBA00023026"/>
    </source>
</evidence>
<dbReference type="EC" id="2.7.13.3" evidence="2"/>
<dbReference type="SUPFAM" id="SSF47226">
    <property type="entry name" value="Histidine-containing phosphotransfer domain, HPT domain"/>
    <property type="match status" value="1"/>
</dbReference>
<name>A0A4R6RCL4_9BURK</name>
<keyword evidence="6" id="KW-0547">Nucleotide-binding</keyword>
<dbReference type="Gene3D" id="1.20.120.160">
    <property type="entry name" value="HPT domain"/>
    <property type="match status" value="1"/>
</dbReference>
<reference evidence="23 24" key="1">
    <citation type="submission" date="2019-03" db="EMBL/GenBank/DDBJ databases">
        <title>Genomic Encyclopedia of Type Strains, Phase IV (KMG-IV): sequencing the most valuable type-strain genomes for metagenomic binning, comparative biology and taxonomic classification.</title>
        <authorList>
            <person name="Goeker M."/>
        </authorList>
    </citation>
    <scope>NUCLEOTIDE SEQUENCE [LARGE SCALE GENOMIC DNA]</scope>
    <source>
        <strain evidence="23 24">DSM 11901</strain>
    </source>
</reference>
<dbReference type="Gene3D" id="3.30.450.20">
    <property type="entry name" value="PAS domain"/>
    <property type="match status" value="3"/>
</dbReference>
<comment type="function">
    <text evidence="11">Member of the two-component regulatory system BvgS/BvgA. Phosphorylates BvgA via a four-step phosphorelay in response to environmental signals.</text>
</comment>
<feature type="modified residue" description="4-aspartylphosphate" evidence="16">
    <location>
        <position position="1169"/>
    </location>
</feature>
<dbReference type="InterPro" id="IPR035965">
    <property type="entry name" value="PAS-like_dom_sf"/>
</dbReference>
<dbReference type="InterPro" id="IPR000700">
    <property type="entry name" value="PAS-assoc_C"/>
</dbReference>
<dbReference type="Pfam" id="PF01627">
    <property type="entry name" value="Hpt"/>
    <property type="match status" value="1"/>
</dbReference>
<evidence type="ECO:0000313" key="24">
    <source>
        <dbReference type="Proteomes" id="UP000294593"/>
    </source>
</evidence>
<dbReference type="SMART" id="SM00387">
    <property type="entry name" value="HATPase_c"/>
    <property type="match status" value="1"/>
</dbReference>
<evidence type="ECO:0000259" key="22">
    <source>
        <dbReference type="PROSITE" id="PS50894"/>
    </source>
</evidence>
<keyword evidence="8" id="KW-0067">ATP-binding</keyword>
<feature type="domain" description="Histidine kinase" evidence="18">
    <location>
        <begin position="733"/>
        <end position="963"/>
    </location>
</feature>
<proteinExistence type="predicted"/>
<keyword evidence="9" id="KW-0902">Two-component regulatory system</keyword>
<dbReference type="SMART" id="SM00388">
    <property type="entry name" value="HisKA"/>
    <property type="match status" value="1"/>
</dbReference>
<dbReference type="OrthoDB" id="5290456at2"/>
<keyword evidence="3 16" id="KW-0597">Phosphoprotein</keyword>
<evidence type="ECO:0000256" key="14">
    <source>
        <dbReference type="ARBA" id="ARBA00070152"/>
    </source>
</evidence>
<dbReference type="Gene3D" id="3.40.50.2300">
    <property type="match status" value="2"/>
</dbReference>
<comment type="subunit">
    <text evidence="12">At low DSF concentrations, interacts with RpfF.</text>
</comment>
<feature type="domain" description="PAC" evidence="21">
    <location>
        <begin position="535"/>
        <end position="588"/>
    </location>
</feature>
<feature type="modified residue" description="4-aspartylphosphate" evidence="16">
    <location>
        <position position="1036"/>
    </location>
</feature>
<dbReference type="SMART" id="SM00091">
    <property type="entry name" value="PAS"/>
    <property type="match status" value="3"/>
</dbReference>
<evidence type="ECO:0000256" key="4">
    <source>
        <dbReference type="ARBA" id="ARBA00022679"/>
    </source>
</evidence>
<dbReference type="CDD" id="cd16922">
    <property type="entry name" value="HATPase_EvgS-ArcB-TorS-like"/>
    <property type="match status" value="1"/>
</dbReference>
<dbReference type="EMBL" id="SNXW01000004">
    <property type="protein sequence ID" value="TDP83814.1"/>
    <property type="molecule type" value="Genomic_DNA"/>
</dbReference>
<dbReference type="GO" id="GO:0005524">
    <property type="term" value="F:ATP binding"/>
    <property type="evidence" value="ECO:0007669"/>
    <property type="project" value="UniProtKB-KW"/>
</dbReference>
<dbReference type="InterPro" id="IPR003661">
    <property type="entry name" value="HisK_dim/P_dom"/>
</dbReference>
<dbReference type="Pfam" id="PF00512">
    <property type="entry name" value="HisKA"/>
    <property type="match status" value="1"/>
</dbReference>
<feature type="domain" description="HPt" evidence="22">
    <location>
        <begin position="1425"/>
        <end position="1523"/>
    </location>
</feature>